<protein>
    <submittedName>
        <fullName evidence="2">Pseudaminic acid synthase</fullName>
        <ecNumber evidence="2">2.5.1.97</ecNumber>
    </submittedName>
</protein>
<proteinExistence type="predicted"/>
<dbReference type="PANTHER" id="PTHR42966">
    <property type="entry name" value="N-ACETYLNEURAMINATE SYNTHASE"/>
    <property type="match status" value="1"/>
</dbReference>
<dbReference type="Pfam" id="PF08666">
    <property type="entry name" value="SAF"/>
    <property type="match status" value="1"/>
</dbReference>
<dbReference type="GO" id="GO:0016740">
    <property type="term" value="F:transferase activity"/>
    <property type="evidence" value="ECO:0007669"/>
    <property type="project" value="UniProtKB-KW"/>
</dbReference>
<accession>A0ABT8SJF7</accession>
<dbReference type="EC" id="2.5.1.97" evidence="2"/>
<dbReference type="SUPFAM" id="SSF51569">
    <property type="entry name" value="Aldolase"/>
    <property type="match status" value="1"/>
</dbReference>
<dbReference type="SUPFAM" id="SSF51269">
    <property type="entry name" value="AFP III-like domain"/>
    <property type="match status" value="1"/>
</dbReference>
<dbReference type="InterPro" id="IPR013132">
    <property type="entry name" value="PseI/NeuA/B-like_N"/>
</dbReference>
<dbReference type="EMBL" id="JAUKTR010000001">
    <property type="protein sequence ID" value="MDO1557943.1"/>
    <property type="molecule type" value="Genomic_DNA"/>
</dbReference>
<dbReference type="PROSITE" id="PS50844">
    <property type="entry name" value="AFP_LIKE"/>
    <property type="match status" value="1"/>
</dbReference>
<keyword evidence="3" id="KW-1185">Reference proteome</keyword>
<dbReference type="PANTHER" id="PTHR42966:SF2">
    <property type="entry name" value="PSEUDAMINIC ACID SYNTHASE"/>
    <property type="match status" value="1"/>
</dbReference>
<keyword evidence="2" id="KW-0808">Transferase</keyword>
<comment type="caution">
    <text evidence="2">The sequence shown here is derived from an EMBL/GenBank/DDBJ whole genome shotgun (WGS) entry which is preliminary data.</text>
</comment>
<evidence type="ECO:0000313" key="2">
    <source>
        <dbReference type="EMBL" id="MDO1557943.1"/>
    </source>
</evidence>
<dbReference type="Pfam" id="PF03102">
    <property type="entry name" value="NeuB"/>
    <property type="match status" value="1"/>
</dbReference>
<dbReference type="Gene3D" id="3.90.1210.10">
    <property type="entry name" value="Antifreeze-like/N-acetylneuraminic acid synthase C-terminal domain"/>
    <property type="match status" value="1"/>
</dbReference>
<dbReference type="NCBIfam" id="TIGR03586">
    <property type="entry name" value="PseI"/>
    <property type="match status" value="1"/>
</dbReference>
<dbReference type="RefSeq" id="WP_302108369.1">
    <property type="nucleotide sequence ID" value="NZ_JAUKTR010000001.1"/>
</dbReference>
<dbReference type="InterPro" id="IPR057736">
    <property type="entry name" value="SAF_PseI/NeuA/NeuB"/>
</dbReference>
<dbReference type="Gene3D" id="3.20.20.70">
    <property type="entry name" value="Aldolase class I"/>
    <property type="match status" value="1"/>
</dbReference>
<dbReference type="InterPro" id="IPR036732">
    <property type="entry name" value="AFP_Neu5c_C_sf"/>
</dbReference>
<name>A0ABT8SJF7_9CAUL</name>
<evidence type="ECO:0000313" key="3">
    <source>
        <dbReference type="Proteomes" id="UP001169063"/>
    </source>
</evidence>
<evidence type="ECO:0000259" key="1">
    <source>
        <dbReference type="PROSITE" id="PS50844"/>
    </source>
</evidence>
<dbReference type="InterPro" id="IPR051690">
    <property type="entry name" value="PseI-like"/>
</dbReference>
<reference evidence="2" key="1">
    <citation type="submission" date="2023-07" db="EMBL/GenBank/DDBJ databases">
        <title>Brevundimonas soil sp. nov., isolated from the soil of chemical plant.</title>
        <authorList>
            <person name="Wu N."/>
        </authorList>
    </citation>
    <scope>NUCLEOTIDE SEQUENCE</scope>
    <source>
        <strain evidence="2">XZ-24</strain>
    </source>
</reference>
<gene>
    <name evidence="2" type="primary">pseI</name>
    <name evidence="2" type="ORF">Q0812_00700</name>
</gene>
<dbReference type="Proteomes" id="UP001169063">
    <property type="component" value="Unassembled WGS sequence"/>
</dbReference>
<dbReference type="SMART" id="SM00858">
    <property type="entry name" value="SAF"/>
    <property type="match status" value="1"/>
</dbReference>
<feature type="domain" description="AFP-like" evidence="1">
    <location>
        <begin position="293"/>
        <end position="351"/>
    </location>
</feature>
<dbReference type="InterPro" id="IPR013974">
    <property type="entry name" value="SAF"/>
</dbReference>
<dbReference type="CDD" id="cd11615">
    <property type="entry name" value="SAF_NeuB_like"/>
    <property type="match status" value="1"/>
</dbReference>
<dbReference type="InterPro" id="IPR020030">
    <property type="entry name" value="Pseudaminic_synth_PseI"/>
</dbReference>
<organism evidence="2 3">
    <name type="scientific">Peiella sedimenti</name>
    <dbReference type="NCBI Taxonomy" id="3061083"/>
    <lineage>
        <taxon>Bacteria</taxon>
        <taxon>Pseudomonadati</taxon>
        <taxon>Pseudomonadota</taxon>
        <taxon>Alphaproteobacteria</taxon>
        <taxon>Caulobacterales</taxon>
        <taxon>Caulobacteraceae</taxon>
        <taxon>Peiella</taxon>
    </lineage>
</organism>
<dbReference type="InterPro" id="IPR013785">
    <property type="entry name" value="Aldolase_TIM"/>
</dbReference>
<dbReference type="InterPro" id="IPR006190">
    <property type="entry name" value="SAF_AFP_Neu5Ac"/>
</dbReference>
<sequence length="359" mass="38477">MSPEVVIAGRRIGPDHPPYVICELSGNHNGSLDRALSMIDAAAATGCDAIKIQTYTPDTLTIACDAPDFRIEGGPWSGRTLHDLYAEAHTPYEWHTALFERARRLGVTLFSTPFDETAVDLLESFDAPAYKIASFEAVDLELTARVARTGKPMILSTGLANLEEIGRAVDTARSHGCDQLALLHCISAYPAPIDQAHVRTVPDLAARFGCVGGLSDHTLGTAAAVTAVALGGAVIEKHFTLARADGGPDAAFSLEPDEFTRLVRDCKDAWAALGQAGYDLKGAERGSVVFRRSLYVVADVAAGEPLTRANVRAIRPGYGLEPRLLPDVLGRPALRPLKRGEPLAWDMVECSPELKEARA</sequence>